<dbReference type="GO" id="GO:0003964">
    <property type="term" value="F:RNA-directed DNA polymerase activity"/>
    <property type="evidence" value="ECO:0007669"/>
    <property type="project" value="UniProtKB-KW"/>
</dbReference>
<dbReference type="AlphaFoldDB" id="A0A699HCJ6"/>
<keyword evidence="1" id="KW-0548">Nucleotidyltransferase</keyword>
<organism evidence="1">
    <name type="scientific">Tanacetum cinerariifolium</name>
    <name type="common">Dalmatian daisy</name>
    <name type="synonym">Chrysanthemum cinerariifolium</name>
    <dbReference type="NCBI Taxonomy" id="118510"/>
    <lineage>
        <taxon>Eukaryota</taxon>
        <taxon>Viridiplantae</taxon>
        <taxon>Streptophyta</taxon>
        <taxon>Embryophyta</taxon>
        <taxon>Tracheophyta</taxon>
        <taxon>Spermatophyta</taxon>
        <taxon>Magnoliopsida</taxon>
        <taxon>eudicotyledons</taxon>
        <taxon>Gunneridae</taxon>
        <taxon>Pentapetalae</taxon>
        <taxon>asterids</taxon>
        <taxon>campanulids</taxon>
        <taxon>Asterales</taxon>
        <taxon>Asteraceae</taxon>
        <taxon>Asteroideae</taxon>
        <taxon>Anthemideae</taxon>
        <taxon>Anthemidinae</taxon>
        <taxon>Tanacetum</taxon>
    </lineage>
</organism>
<name>A0A699HCJ6_TANCI</name>
<proteinExistence type="predicted"/>
<reference evidence="1" key="1">
    <citation type="journal article" date="2019" name="Sci. Rep.">
        <title>Draft genome of Tanacetum cinerariifolium, the natural source of mosquito coil.</title>
        <authorList>
            <person name="Yamashiro T."/>
            <person name="Shiraishi A."/>
            <person name="Satake H."/>
            <person name="Nakayama K."/>
        </authorList>
    </citation>
    <scope>NUCLEOTIDE SEQUENCE</scope>
</reference>
<evidence type="ECO:0000313" key="1">
    <source>
        <dbReference type="EMBL" id="GEX95939.1"/>
    </source>
</evidence>
<comment type="caution">
    <text evidence="1">The sequence shown here is derived from an EMBL/GenBank/DDBJ whole genome shotgun (WGS) entry which is preliminary data.</text>
</comment>
<sequence>MAGGVLVNGDWIVKPNDVKNEFLNHFSFQFDMHVSHRICLADVFNNQLSLEQQDDLERTISIKEIKRGLFTGISLDNSLTISHLFYADDAIFVGKWDSSNLKIILKVLKCFHKASGLKININKSKLMGYGVHSDEVETAARYIGCTTFVAPFSHLGVKKPFHTANHGYKLIFMTLPVLHMAGSRVDLMSCSTSFELAEGTCCGGGYDCFIGQFRAYVTPCVLIMLFSEQLLLFRLIS</sequence>
<keyword evidence="1" id="KW-0808">Transferase</keyword>
<protein>
    <submittedName>
        <fullName evidence="1">RNA-directed DNA polymerase, eukaryota</fullName>
    </submittedName>
</protein>
<gene>
    <name evidence="1" type="ORF">Tci_367914</name>
</gene>
<accession>A0A699HCJ6</accession>
<dbReference type="EMBL" id="BKCJ010141755">
    <property type="protein sequence ID" value="GEX95939.1"/>
    <property type="molecule type" value="Genomic_DNA"/>
</dbReference>
<keyword evidence="1" id="KW-0695">RNA-directed DNA polymerase</keyword>